<dbReference type="AlphaFoldDB" id="A0A3P6DL53"/>
<dbReference type="SMART" id="SM00579">
    <property type="entry name" value="FBD"/>
    <property type="match status" value="1"/>
</dbReference>
<dbReference type="InterPro" id="IPR006566">
    <property type="entry name" value="FBD"/>
</dbReference>
<accession>A0A3P6DL53</accession>
<dbReference type="SUPFAM" id="SSF81383">
    <property type="entry name" value="F-box domain"/>
    <property type="match status" value="1"/>
</dbReference>
<dbReference type="InterPro" id="IPR001810">
    <property type="entry name" value="F-box_dom"/>
</dbReference>
<reference evidence="2" key="1">
    <citation type="submission" date="2018-11" db="EMBL/GenBank/DDBJ databases">
        <authorList>
            <consortium name="Genoscope - CEA"/>
            <person name="William W."/>
        </authorList>
    </citation>
    <scope>NUCLEOTIDE SEQUENCE</scope>
</reference>
<proteinExistence type="predicted"/>
<dbReference type="PROSITE" id="PS50181">
    <property type="entry name" value="FBOX"/>
    <property type="match status" value="1"/>
</dbReference>
<dbReference type="PANTHER" id="PTHR31900">
    <property type="entry name" value="F-BOX/RNI SUPERFAMILY PROTEIN-RELATED"/>
    <property type="match status" value="1"/>
</dbReference>
<gene>
    <name evidence="2" type="ORF">BOLC2T10022H</name>
</gene>
<sequence>MVIIHILHLILIFLFVRFKKFLTGAGKHLVYIICEKREEIIKVDRISNLPDSLLHQILLLLPLQSAAITSSLSKRWRSLFLSLPDLDFTSINENPKPPSFSSNSIYQLLSLRHHRDANNLRSLRFRTPITFTSLNSLIRLAVTHQVQDLDVEVTTKDYFNFPRWIVTSQKLRALKLKSAYPGFRLPPSSSIFGGFQKLTSLYLSLVILYNQPYLSDFFTDPNFPLLEKLALENCFGLKELRVCCRLLQEFSLKNSLQLDSLEVSGNNLHRLKVVSCFHSYSEASVVKINTPNLKTFLWNSNAVTTTVHFLDKLVCLRKAFVGVLLLHQDINSQKQSLLTLLSELSHSYKLQLGNQSVEILSSKKGLVKNHLLPFHNMRFLELQTRFDRHNVQALSCLFKSCPMLNILLLKIINDQTSERRQWNNDLWDMSNSEIQYWESQTYEVESFLNNLEFVEIHGFLECENEMSLAIFLLRHGKALIKMTLRSSFLCRDNLRRQMIRSQLMGFSKASSKAKISFH</sequence>
<dbReference type="Pfam" id="PF08387">
    <property type="entry name" value="FBD"/>
    <property type="match status" value="1"/>
</dbReference>
<organism evidence="2">
    <name type="scientific">Brassica oleracea</name>
    <name type="common">Wild cabbage</name>
    <dbReference type="NCBI Taxonomy" id="3712"/>
    <lineage>
        <taxon>Eukaryota</taxon>
        <taxon>Viridiplantae</taxon>
        <taxon>Streptophyta</taxon>
        <taxon>Embryophyta</taxon>
        <taxon>Tracheophyta</taxon>
        <taxon>Spermatophyta</taxon>
        <taxon>Magnoliopsida</taxon>
        <taxon>eudicotyledons</taxon>
        <taxon>Gunneridae</taxon>
        <taxon>Pentapetalae</taxon>
        <taxon>rosids</taxon>
        <taxon>malvids</taxon>
        <taxon>Brassicales</taxon>
        <taxon>Brassicaceae</taxon>
        <taxon>Brassiceae</taxon>
        <taxon>Brassica</taxon>
    </lineage>
</organism>
<dbReference type="EMBL" id="LR031874">
    <property type="protein sequence ID" value="VDD24241.1"/>
    <property type="molecule type" value="Genomic_DNA"/>
</dbReference>
<name>A0A3P6DL53_BRAOL</name>
<dbReference type="InterPro" id="IPR050232">
    <property type="entry name" value="FBL13/AtMIF1-like"/>
</dbReference>
<evidence type="ECO:0000313" key="2">
    <source>
        <dbReference type="EMBL" id="VDD24241.1"/>
    </source>
</evidence>
<evidence type="ECO:0000259" key="1">
    <source>
        <dbReference type="PROSITE" id="PS50181"/>
    </source>
</evidence>
<dbReference type="InterPro" id="IPR036047">
    <property type="entry name" value="F-box-like_dom_sf"/>
</dbReference>
<dbReference type="PANTHER" id="PTHR31900:SF27">
    <property type="entry name" value="FBD DOMAIN-CONTAINING PROTEIN"/>
    <property type="match status" value="1"/>
</dbReference>
<dbReference type="Pfam" id="PF00646">
    <property type="entry name" value="F-box"/>
    <property type="match status" value="1"/>
</dbReference>
<dbReference type="SMART" id="SM00256">
    <property type="entry name" value="FBOX"/>
    <property type="match status" value="1"/>
</dbReference>
<protein>
    <recommendedName>
        <fullName evidence="1">F-box domain-containing protein</fullName>
    </recommendedName>
</protein>
<feature type="domain" description="F-box" evidence="1">
    <location>
        <begin position="43"/>
        <end position="91"/>
    </location>
</feature>
<dbReference type="Gene3D" id="1.20.1280.50">
    <property type="match status" value="1"/>
</dbReference>